<feature type="non-terminal residue" evidence="1">
    <location>
        <position position="1"/>
    </location>
</feature>
<comment type="caution">
    <text evidence="1">The sequence shown here is derived from an EMBL/GenBank/DDBJ whole genome shotgun (WGS) entry which is preliminary data.</text>
</comment>
<sequence>CYNVTTLDLEVLPNPIANAPTDFEVCDDNNDGIAVFALGTKTPEVEGGQTGMLVSYHATPGDALSGTSALPDPYSNTVAGGEEVYVRIEDSVTGCFATTTLQLVVHPVPSTVTTDDIVVCDVNNPGDLTEVFDLSAKNAELIDGQANVAVAYYPSQADADALTNAITAPYANINTPQTIVAVLTNTLTGCSSQIAFALVVEALPTAVFPTPLEVCDDGTPDGITSIDLGLKDTEVSGGNGTYLVSYHETQGDADLGQNDLPIPYTNLANNQVVIVRVEDASTGCYATVPLELVVEQAPVAFVPQPLVFCDPDSDGFGEFDLTLADAEITGGDATLEVSYHETQANADNGVDAIDATVPYNNIVQDGQTLFARVESPTIATDCATVVELQLIVEPTPQLGTATALEECDDASADGLAEFDLTAAAADILDGLDATQYILSYYESEAAADAGTPAIAVPTAYTNTTAGMQTVWVRVDDTATLGGCYKLAELELMVNPLPVLATPPPLSLCDALTPGDGQEPFDLTEADATVLNGQTGILLTYHETLADADAGTGAITGPYLNTMNAQTVYVRGEDELTGCYATVTLTLRVDPVPSPEPNPDPIEVCDDDNDGFAEFDLEVRTVEITNGEADVVITYHETQEEAEQGDNPIIGLYTNIVADSQEIYVRSENTITGCYSLTLNTLELIVVPSPEVPQDLPPLVRCDDDGDGITQFDLTEMDALVYGTQDPAQLELSYHIDAADAATGANPIANVGNYTNTSNPQTLYVRLYDPVTDCLDTGGFELQVELPPVAVQPSPLELCDDLGEPGDQLTVFDLTVKDTEITGGNASWSVSYYETDADAQGQTGAIPDPSQYTNTSVGGLPANPQTLYVVVTDNDTGCVDFATLTIRVLPNPTPTPSDLLPDLELCDEVNTGDGVEAFDLTENELLILNGEAGVTPSYHTSAEDADSGANAIADPTVHINTASPVEDIHVRVENDVTGCYTVVEFSIIVNPLPTVVAVTDLIQCELNTDGSAQFDLTEKDTEVLGGQDPSAYTVSYHETLADAEALDNGITGLYTNTANPQEIYVAITDNATGCSVATQRFGIEVQEAAVANPGMEPLVYPLCDDAMETDGDPTDDSVQFELSTQDGAVLDGQDPADYTVSYYATEQDALLLVNPLPDLYENVANPQVIYARVDNDTPDASGQDGSICFDVAPMTLRVDPLPEFDLEDSYLLCVGTDGSEVVDTPVLDTGLSATDHTFEWSLDGQVLAGETGPSLVPLQGGSYMVVVEDVVTGCLSDDTALVEESGPPDLDAELVSEAFTGSNVIQALATGQGVYEYSLDGGPWQEEGVFLDVRPGIRTVSARDVNGCGVASVEVQVIDYPRFFTPNGDGNNDTWNIVGLAGQPNAKIYIFDRYGKLIKQLSPGGSGWDGTFNGNRMPTSDYWFTLAYDEPLTGQRKELNAHFTLKR</sequence>
<dbReference type="EMBL" id="JAGEVF010000022">
    <property type="protein sequence ID" value="MBO3118051.1"/>
    <property type="molecule type" value="Genomic_DNA"/>
</dbReference>
<dbReference type="Pfam" id="PF13585">
    <property type="entry name" value="CHU_C"/>
    <property type="match status" value="1"/>
</dbReference>
<organism evidence="1 2">
    <name type="scientific">Winogradskyella pelagia</name>
    <dbReference type="NCBI Taxonomy" id="2819984"/>
    <lineage>
        <taxon>Bacteria</taxon>
        <taxon>Pseudomonadati</taxon>
        <taxon>Bacteroidota</taxon>
        <taxon>Flavobacteriia</taxon>
        <taxon>Flavobacteriales</taxon>
        <taxon>Flavobacteriaceae</taxon>
        <taxon>Winogradskyella</taxon>
    </lineage>
</organism>
<keyword evidence="2" id="KW-1185">Reference proteome</keyword>
<gene>
    <name evidence="1" type="ORF">J4050_14965</name>
</gene>
<reference evidence="1 2" key="1">
    <citation type="submission" date="2021-03" db="EMBL/GenBank/DDBJ databases">
        <title>Winogradskyella sp. nov., isolated from costal sediment.</title>
        <authorList>
            <person name="Gao C."/>
        </authorList>
    </citation>
    <scope>NUCLEOTIDE SEQUENCE [LARGE SCALE GENOMIC DNA]</scope>
    <source>
        <strain evidence="1 2">DF17</strain>
    </source>
</reference>
<protein>
    <submittedName>
        <fullName evidence="1">T9SS type B sorting domain-containing protein</fullName>
    </submittedName>
</protein>
<evidence type="ECO:0000313" key="1">
    <source>
        <dbReference type="EMBL" id="MBO3118051.1"/>
    </source>
</evidence>
<proteinExistence type="predicted"/>
<dbReference type="NCBIfam" id="TIGR04131">
    <property type="entry name" value="Bac_Flav_CTERM"/>
    <property type="match status" value="1"/>
</dbReference>
<name>A0ABS3T5M6_9FLAO</name>
<dbReference type="Proteomes" id="UP000676776">
    <property type="component" value="Unassembled WGS sequence"/>
</dbReference>
<dbReference type="InterPro" id="IPR026341">
    <property type="entry name" value="T9SS_type_B"/>
</dbReference>
<evidence type="ECO:0000313" key="2">
    <source>
        <dbReference type="Proteomes" id="UP000676776"/>
    </source>
</evidence>
<accession>A0ABS3T5M6</accession>